<keyword evidence="5" id="KW-1185">Reference proteome</keyword>
<feature type="signal peptide" evidence="3">
    <location>
        <begin position="1"/>
        <end position="22"/>
    </location>
</feature>
<sequence length="424" mass="47688">MKKFFCIFFASCLLCVAISAGGAKDESKKTITFGFWGDSMEANMKMELAKEYMKQHPDVIIEFEYTDGAGYLTKLQTWFSSNTTPDVFGVASDIITNFKDNPNFTDLNPYIKKDSMGKYWNLNTINSMYANSKGEVIAVPFISKVFAIAYNKDLFDKAGIPYPKDDWTVEDMIKAARAITSGEGVNKIYGIRWGVRPMEFYRNLYGTPVYEVGSKTINAKNNKEFKSAISLFADTIKEGLAPNETGGALSTGGFETGRFGMQLSATWDIATLLKLANNSLKWNVVMLPRNSQLNKKMLTTYRGNGWSISSKARHKDICWDFIKYMSATEEAQKKAQSFGLPELQSFAKSKEYLNDFGTSSSTYDKTVFIKMQEQSTSFTNMGMYAQINDVIKVKYELVLAGKLTVDQMAEQVQQEAEQLMASQK</sequence>
<evidence type="ECO:0000256" key="1">
    <source>
        <dbReference type="ARBA" id="ARBA00004418"/>
    </source>
</evidence>
<dbReference type="InterPro" id="IPR006059">
    <property type="entry name" value="SBP"/>
</dbReference>
<dbReference type="SUPFAM" id="SSF53850">
    <property type="entry name" value="Periplasmic binding protein-like II"/>
    <property type="match status" value="1"/>
</dbReference>
<evidence type="ECO:0000256" key="2">
    <source>
        <dbReference type="ARBA" id="ARBA00008520"/>
    </source>
</evidence>
<evidence type="ECO:0000313" key="4">
    <source>
        <dbReference type="EMBL" id="QTQ14595.1"/>
    </source>
</evidence>
<gene>
    <name evidence="4" type="ORF">HRQ91_09060</name>
</gene>
<protein>
    <submittedName>
        <fullName evidence="4">Sugar ABC transporter substrate-binding protein</fullName>
    </submittedName>
</protein>
<comment type="subcellular location">
    <subcellularLocation>
        <location evidence="1">Periplasm</location>
    </subcellularLocation>
</comment>
<dbReference type="Proteomes" id="UP000671908">
    <property type="component" value="Chromosome"/>
</dbReference>
<dbReference type="AlphaFoldDB" id="A0A975IEZ5"/>
<dbReference type="CDD" id="cd13585">
    <property type="entry name" value="PBP2_TMBP_like"/>
    <property type="match status" value="1"/>
</dbReference>
<dbReference type="PANTHER" id="PTHR43649">
    <property type="entry name" value="ARABINOSE-BINDING PROTEIN-RELATED"/>
    <property type="match status" value="1"/>
</dbReference>
<dbReference type="Pfam" id="PF01547">
    <property type="entry name" value="SBP_bac_1"/>
    <property type="match status" value="1"/>
</dbReference>
<proteinExistence type="inferred from homology"/>
<dbReference type="InterPro" id="IPR050490">
    <property type="entry name" value="Bact_solute-bd_prot1"/>
</dbReference>
<dbReference type="KEGG" id="tpav:HRQ91_09060"/>
<dbReference type="Gene3D" id="3.40.190.10">
    <property type="entry name" value="Periplasmic binding protein-like II"/>
    <property type="match status" value="1"/>
</dbReference>
<dbReference type="RefSeq" id="WP_210119245.1">
    <property type="nucleotide sequence ID" value="NZ_CP054142.1"/>
</dbReference>
<organism evidence="4 5">
    <name type="scientific">Treponema parvum</name>
    <dbReference type="NCBI Taxonomy" id="138851"/>
    <lineage>
        <taxon>Bacteria</taxon>
        <taxon>Pseudomonadati</taxon>
        <taxon>Spirochaetota</taxon>
        <taxon>Spirochaetia</taxon>
        <taxon>Spirochaetales</taxon>
        <taxon>Treponemataceae</taxon>
        <taxon>Treponema</taxon>
    </lineage>
</organism>
<comment type="similarity">
    <text evidence="2">Belongs to the bacterial solute-binding protein 1 family.</text>
</comment>
<dbReference type="EMBL" id="CP054142">
    <property type="protein sequence ID" value="QTQ14595.1"/>
    <property type="molecule type" value="Genomic_DNA"/>
</dbReference>
<dbReference type="GO" id="GO:0042597">
    <property type="term" value="C:periplasmic space"/>
    <property type="evidence" value="ECO:0007669"/>
    <property type="project" value="UniProtKB-SubCell"/>
</dbReference>
<keyword evidence="3" id="KW-0732">Signal</keyword>
<feature type="chain" id="PRO_5037998305" evidence="3">
    <location>
        <begin position="23"/>
        <end position="424"/>
    </location>
</feature>
<accession>A0A975IEZ5</accession>
<name>A0A975IEZ5_9SPIR</name>
<reference evidence="4 5" key="1">
    <citation type="journal article" date="2021" name="Microbiol. Resour. Announc.">
        <title>Complete Genome Sequences of Three Human Oral Treponema parvum Isolates.</title>
        <authorList>
            <person name="Zeng H."/>
            <person name="Watt R.M."/>
        </authorList>
    </citation>
    <scope>NUCLEOTIDE SEQUENCE [LARGE SCALE GENOMIC DNA]</scope>
    <source>
        <strain evidence="4 5">ATCC 700770</strain>
    </source>
</reference>
<evidence type="ECO:0000313" key="5">
    <source>
        <dbReference type="Proteomes" id="UP000671908"/>
    </source>
</evidence>
<dbReference type="PANTHER" id="PTHR43649:SF12">
    <property type="entry name" value="DIACETYLCHITOBIOSE BINDING PROTEIN DASA"/>
    <property type="match status" value="1"/>
</dbReference>
<evidence type="ECO:0000256" key="3">
    <source>
        <dbReference type="SAM" id="SignalP"/>
    </source>
</evidence>